<reference evidence="10 11" key="1">
    <citation type="submission" date="2018-07" db="EMBL/GenBank/DDBJ databases">
        <title>Genomic Encyclopedia of Type Strains, Phase IV (KMG-IV): sequencing the most valuable type-strain genomes for metagenomic binning, comparative biology and taxonomic classification.</title>
        <authorList>
            <person name="Goeker M."/>
        </authorList>
    </citation>
    <scope>NUCLEOTIDE SEQUENCE [LARGE SCALE GENOMIC DNA]</scope>
    <source>
        <strain evidence="10 11">DSM 27696</strain>
    </source>
</reference>
<dbReference type="FunFam" id="3.30.1180.20:FF:000002">
    <property type="entry name" value="Dihydroxyacetone kinase subunit DhaK"/>
    <property type="match status" value="1"/>
</dbReference>
<evidence type="ECO:0000313" key="10">
    <source>
        <dbReference type="EMBL" id="RCW74803.1"/>
    </source>
</evidence>
<keyword evidence="4" id="KW-0808">Transferase</keyword>
<dbReference type="SUPFAM" id="SSF82549">
    <property type="entry name" value="DAK1/DegV-like"/>
    <property type="match status" value="1"/>
</dbReference>
<dbReference type="InterPro" id="IPR012736">
    <property type="entry name" value="DhaK_1"/>
</dbReference>
<comment type="function">
    <text evidence="8">Dihydroxyacetone binding subunit of the dihydroxyacetone kinase, which is responsible for the phosphoenolpyruvate (PEP)-dependent phosphorylation of dihydroxyacetone via a phosphoryl group transfer from DhaL-ATP.</text>
</comment>
<dbReference type="InterPro" id="IPR004006">
    <property type="entry name" value="DhaK_dom"/>
</dbReference>
<sequence>MNGLKKLINHPEQVVEEMIEGILLAHPGRFERIEKTTVLTRKSTVQLNKVGLVSGGGSGHEPAHVGYVGEGMLDAAVFGEVFTSPTPDQILEAIKAVDYGKGVLLIIKNYTGDVMNFEMAQELAEAEGIQVEKVIVADDVAVEDSTFTIGRRGIAGTVLVHRIAGAMAETGATLQEVKEAAEKVINNVRSMGMAISACTVPAAGKPSFQLADDEMEIGIGIHGEPGINRTKIQSSKEVASILVNKILADFNYENSEVAVLINGLGATPEMELYILNKEVQRILTEKNVAIYKTWVGEYMTSLEMSGVSVTLLKLDNQMKELFAQKVNTLTFQE</sequence>
<protein>
    <recommendedName>
        <fullName evidence="3">phosphoenolpyruvate--glycerone phosphotransferase</fullName>
        <ecNumber evidence="3">2.7.1.121</ecNumber>
    </recommendedName>
</protein>
<dbReference type="InterPro" id="IPR050861">
    <property type="entry name" value="Dihydroxyacetone_Kinase"/>
</dbReference>
<evidence type="ECO:0000256" key="5">
    <source>
        <dbReference type="ARBA" id="ARBA00022777"/>
    </source>
</evidence>
<comment type="pathway">
    <text evidence="2">Polyol metabolism; glycerol degradation.</text>
</comment>
<dbReference type="Gene3D" id="3.40.50.10440">
    <property type="entry name" value="Dihydroxyacetone kinase, domain 1"/>
    <property type="match status" value="1"/>
</dbReference>
<name>A0A368Y3E7_9BACI</name>
<gene>
    <name evidence="10" type="ORF">DFR57_10399</name>
</gene>
<dbReference type="AlphaFoldDB" id="A0A368Y3E7"/>
<evidence type="ECO:0000256" key="1">
    <source>
        <dbReference type="ARBA" id="ARBA00001113"/>
    </source>
</evidence>
<dbReference type="Proteomes" id="UP000252585">
    <property type="component" value="Unassembled WGS sequence"/>
</dbReference>
<evidence type="ECO:0000256" key="4">
    <source>
        <dbReference type="ARBA" id="ARBA00022679"/>
    </source>
</evidence>
<evidence type="ECO:0000256" key="8">
    <source>
        <dbReference type="ARBA" id="ARBA00057414"/>
    </source>
</evidence>
<dbReference type="GO" id="GO:0047324">
    <property type="term" value="F:phosphoenolpyruvate-glycerone phosphotransferase activity"/>
    <property type="evidence" value="ECO:0007669"/>
    <property type="project" value="UniProtKB-EC"/>
</dbReference>
<keyword evidence="11" id="KW-1185">Reference proteome</keyword>
<comment type="subunit">
    <text evidence="7">Homodimer. The dihydroxyacetone kinase complex is composed of a homodimer of DhaM, a homodimer of DhaK and the subunit DhaL.</text>
</comment>
<evidence type="ECO:0000256" key="2">
    <source>
        <dbReference type="ARBA" id="ARBA00004745"/>
    </source>
</evidence>
<keyword evidence="6" id="KW-0319">Glycerol metabolism</keyword>
<evidence type="ECO:0000256" key="6">
    <source>
        <dbReference type="ARBA" id="ARBA00022798"/>
    </source>
</evidence>
<evidence type="ECO:0000256" key="7">
    <source>
        <dbReference type="ARBA" id="ARBA00046577"/>
    </source>
</evidence>
<comment type="catalytic activity">
    <reaction evidence="1">
        <text>dihydroxyacetone + phosphoenolpyruvate = dihydroxyacetone phosphate + pyruvate</text>
        <dbReference type="Rhea" id="RHEA:18381"/>
        <dbReference type="ChEBI" id="CHEBI:15361"/>
        <dbReference type="ChEBI" id="CHEBI:16016"/>
        <dbReference type="ChEBI" id="CHEBI:57642"/>
        <dbReference type="ChEBI" id="CHEBI:58702"/>
        <dbReference type="EC" id="2.7.1.121"/>
    </reaction>
</comment>
<dbReference type="EMBL" id="QPJJ01000003">
    <property type="protein sequence ID" value="RCW74803.1"/>
    <property type="molecule type" value="Genomic_DNA"/>
</dbReference>
<dbReference type="FunFam" id="3.40.50.10440:FF:000001">
    <property type="entry name" value="Dihydroxyacetone kinase, DhaK subunit"/>
    <property type="match status" value="1"/>
</dbReference>
<dbReference type="Gene3D" id="3.30.1180.20">
    <property type="entry name" value="Dihydroxyacetone kinase, domain 2"/>
    <property type="match status" value="1"/>
</dbReference>
<organism evidence="10 11">
    <name type="scientific">Saliterribacillus persicus</name>
    <dbReference type="NCBI Taxonomy" id="930114"/>
    <lineage>
        <taxon>Bacteria</taxon>
        <taxon>Bacillati</taxon>
        <taxon>Bacillota</taxon>
        <taxon>Bacilli</taxon>
        <taxon>Bacillales</taxon>
        <taxon>Bacillaceae</taxon>
        <taxon>Saliterribacillus</taxon>
    </lineage>
</organism>
<dbReference type="NCBIfam" id="TIGR02363">
    <property type="entry name" value="dhaK1"/>
    <property type="match status" value="1"/>
</dbReference>
<keyword evidence="5 10" id="KW-0418">Kinase</keyword>
<dbReference type="GO" id="GO:0005829">
    <property type="term" value="C:cytosol"/>
    <property type="evidence" value="ECO:0007669"/>
    <property type="project" value="TreeGrafter"/>
</dbReference>
<dbReference type="GO" id="GO:0019563">
    <property type="term" value="P:glycerol catabolic process"/>
    <property type="evidence" value="ECO:0007669"/>
    <property type="project" value="TreeGrafter"/>
</dbReference>
<feature type="domain" description="DhaK" evidence="9">
    <location>
        <begin position="10"/>
        <end position="331"/>
    </location>
</feature>
<dbReference type="GO" id="GO:0004371">
    <property type="term" value="F:glycerone kinase activity"/>
    <property type="evidence" value="ECO:0007669"/>
    <property type="project" value="InterPro"/>
</dbReference>
<dbReference type="PROSITE" id="PS51481">
    <property type="entry name" value="DHAK"/>
    <property type="match status" value="1"/>
</dbReference>
<comment type="caution">
    <text evidence="10">The sequence shown here is derived from an EMBL/GenBank/DDBJ whole genome shotgun (WGS) entry which is preliminary data.</text>
</comment>
<dbReference type="PANTHER" id="PTHR28629:SF4">
    <property type="entry name" value="TRIOKINASE_FMN CYCLASE"/>
    <property type="match status" value="1"/>
</dbReference>
<dbReference type="Pfam" id="PF02733">
    <property type="entry name" value="Dak1"/>
    <property type="match status" value="1"/>
</dbReference>
<evidence type="ECO:0000313" key="11">
    <source>
        <dbReference type="Proteomes" id="UP000252585"/>
    </source>
</evidence>
<evidence type="ECO:0000259" key="9">
    <source>
        <dbReference type="PROSITE" id="PS51481"/>
    </source>
</evidence>
<proteinExistence type="predicted"/>
<evidence type="ECO:0000256" key="3">
    <source>
        <dbReference type="ARBA" id="ARBA00012095"/>
    </source>
</evidence>
<dbReference type="PANTHER" id="PTHR28629">
    <property type="entry name" value="TRIOKINASE/FMN CYCLASE"/>
    <property type="match status" value="1"/>
</dbReference>
<accession>A0A368Y3E7</accession>
<dbReference type="EC" id="2.7.1.121" evidence="3"/>